<dbReference type="InterPro" id="IPR002931">
    <property type="entry name" value="Transglutaminase-like"/>
</dbReference>
<sequence>MPTIFDYIASMDAAAVDNPTGNGFCALPQPMASGTATSGVVAAMDLPAPIVEASANWAPTGVVTLPALTGDGTTDGYRPAWGDVTLPALAAEGQAHVVIDSMAILPPLFALGYAGATGEMELPAMDALGIDAALHRHGNGVAAIPVTALGLSCGLDKPLDAGAPSAAVVNLLQQGNMTLADAAASICAYDDTDDDRAMSVTYFVSNLMAYVQDSASGIGDRWTCALATWLRKYGDCEDGAILIHALLLAAGVDPGRVRTAFGMALTTDLVASGHAWVMYRRLTDEEWIPLEWTFQPSPYDHEIEEITRQVDMAATYTKISYILTDQTFSAVTDADYIAHLAPNRTAGAVTLPLPAVAATTGNGASAALTFWAGTLATTLAVSGQAGARADMAISAPAVAGTATQAATARGLCAVPALAALGTTGAVGVCDLPRATVAGLCGGSAWADLALPVPALSATATTAALVTAALLFPHPDVAATAGVGAVSAGEAVFPAPRATGRAGQGPVGRADLTLPRATVAGLALPVSTGAGDCTLPLPAVRGRGGRAASWTGTLSYNPERWT</sequence>
<evidence type="ECO:0000313" key="2">
    <source>
        <dbReference type="EMBL" id="EIG53589.1"/>
    </source>
</evidence>
<evidence type="ECO:0000259" key="1">
    <source>
        <dbReference type="Pfam" id="PF01841"/>
    </source>
</evidence>
<accession>I2Q1D3</accession>
<name>I2Q1D3_9BACT</name>
<organism evidence="2">
    <name type="scientific">Desulfovibrio sp. U5L</name>
    <dbReference type="NCBI Taxonomy" id="596152"/>
    <lineage>
        <taxon>Bacteria</taxon>
        <taxon>Pseudomonadati</taxon>
        <taxon>Thermodesulfobacteriota</taxon>
        <taxon>Desulfovibrionia</taxon>
        <taxon>Desulfovibrionales</taxon>
        <taxon>Desulfovibrionaceae</taxon>
        <taxon>Desulfovibrio</taxon>
    </lineage>
</organism>
<dbReference type="Gene3D" id="3.10.620.30">
    <property type="match status" value="1"/>
</dbReference>
<dbReference type="SUPFAM" id="SSF54001">
    <property type="entry name" value="Cysteine proteinases"/>
    <property type="match status" value="1"/>
</dbReference>
<dbReference type="Pfam" id="PF01841">
    <property type="entry name" value="Transglut_core"/>
    <property type="match status" value="1"/>
</dbReference>
<dbReference type="InterPro" id="IPR038765">
    <property type="entry name" value="Papain-like_cys_pep_sf"/>
</dbReference>
<dbReference type="OrthoDB" id="103430at2"/>
<dbReference type="EMBL" id="JH600068">
    <property type="protein sequence ID" value="EIG53589.1"/>
    <property type="molecule type" value="Genomic_DNA"/>
</dbReference>
<dbReference type="eggNOG" id="ENOG5031MCK">
    <property type="taxonomic scope" value="Bacteria"/>
</dbReference>
<gene>
    <name evidence="2" type="ORF">DesU5LDRAFT_1915</name>
</gene>
<dbReference type="HOGENOM" id="CLU_485502_0_0_7"/>
<reference evidence="2" key="1">
    <citation type="submission" date="2011-11" db="EMBL/GenBank/DDBJ databases">
        <title>Improved High-Quality Draft sequence of Desulfovibrio sp. U5L.</title>
        <authorList>
            <consortium name="US DOE Joint Genome Institute"/>
            <person name="Lucas S."/>
            <person name="Han J."/>
            <person name="Lapidus A."/>
            <person name="Cheng J.-F."/>
            <person name="Goodwin L."/>
            <person name="Pitluck S."/>
            <person name="Peters L."/>
            <person name="Ovchinnikova G."/>
            <person name="Held B."/>
            <person name="Detter J.C."/>
            <person name="Han C."/>
            <person name="Tapia R."/>
            <person name="Land M."/>
            <person name="Hauser L."/>
            <person name="Kyrpides N."/>
            <person name="Ivanova N."/>
            <person name="Pagani I."/>
            <person name="Gabster J."/>
            <person name="Walker C."/>
            <person name="Stolyar S."/>
            <person name="Stahl D."/>
            <person name="Arkin A."/>
            <person name="Dehal P."/>
            <person name="Hazen T."/>
            <person name="Woyke T."/>
        </authorList>
    </citation>
    <scope>NUCLEOTIDE SEQUENCE [LARGE SCALE GENOMIC DNA]</scope>
    <source>
        <strain evidence="2">U5L</strain>
    </source>
</reference>
<dbReference type="STRING" id="596152.DesU5LDRAFT_1915"/>
<dbReference type="AlphaFoldDB" id="I2Q1D3"/>
<proteinExistence type="predicted"/>
<feature type="domain" description="Transglutaminase-like" evidence="1">
    <location>
        <begin position="183"/>
        <end position="291"/>
    </location>
</feature>
<protein>
    <submittedName>
        <fullName evidence="2">Transglutaminase-like superfamily protein</fullName>
    </submittedName>
</protein>